<name>A0A0A2XP81_9PAST</name>
<dbReference type="GO" id="GO:0003984">
    <property type="term" value="F:acetolactate synthase activity"/>
    <property type="evidence" value="ECO:0007669"/>
    <property type="project" value="UniProtKB-EC"/>
</dbReference>
<dbReference type="NCBIfam" id="NF008362">
    <property type="entry name" value="PRK11152.1"/>
    <property type="match status" value="1"/>
</dbReference>
<evidence type="ECO:0000313" key="5">
    <source>
        <dbReference type="Proteomes" id="UP001226750"/>
    </source>
</evidence>
<dbReference type="SUPFAM" id="SSF55021">
    <property type="entry name" value="ACT-like"/>
    <property type="match status" value="1"/>
</dbReference>
<accession>A0A0A2XP81</accession>
<dbReference type="RefSeq" id="WP_039083738.1">
    <property type="nucleotide sequence ID" value="NZ_AP035889.1"/>
</dbReference>
<reference evidence="3 5" key="3">
    <citation type="submission" date="2023-06" db="EMBL/GenBank/DDBJ databases">
        <title>Complete Genome Sequence of Gallibacterium anatis Strain BJF12, Isolated from a chicken with diarrhea.</title>
        <authorList>
            <person name="Guo F."/>
            <person name="Bu W."/>
            <person name="Xu F."/>
            <person name="Wen T."/>
        </authorList>
    </citation>
    <scope>NUCLEOTIDE SEQUENCE [LARGE SCALE GENOMIC DNA]</scope>
    <source>
        <strain evidence="3 5">BJF12</strain>
    </source>
</reference>
<evidence type="ECO:0000313" key="3">
    <source>
        <dbReference type="EMBL" id="WIM79162.1"/>
    </source>
</evidence>
<proteinExistence type="predicted"/>
<protein>
    <submittedName>
        <fullName evidence="1 2">Acetolactate synthase</fullName>
        <ecNumber evidence="2">2.2.1.6</ecNumber>
    </submittedName>
</protein>
<organism evidence="1 4">
    <name type="scientific">Gallibacterium anatis</name>
    <dbReference type="NCBI Taxonomy" id="750"/>
    <lineage>
        <taxon>Bacteria</taxon>
        <taxon>Pseudomonadati</taxon>
        <taxon>Pseudomonadota</taxon>
        <taxon>Gammaproteobacteria</taxon>
        <taxon>Pasteurellales</taxon>
        <taxon>Pasteurellaceae</taxon>
        <taxon>Gallibacterium</taxon>
    </lineage>
</organism>
<dbReference type="EMBL" id="CP126975">
    <property type="protein sequence ID" value="WIM79162.1"/>
    <property type="molecule type" value="Genomic_DNA"/>
</dbReference>
<gene>
    <name evidence="2" type="primary">ilvM</name>
    <name evidence="2" type="ORF">INT80_10720</name>
    <name evidence="1" type="ORF">JP32_04290</name>
    <name evidence="3" type="ORF">QP018_10375</name>
</gene>
<evidence type="ECO:0000313" key="1">
    <source>
        <dbReference type="EMBL" id="KGQ32767.1"/>
    </source>
</evidence>
<reference evidence="1 4" key="1">
    <citation type="submission" date="2014-08" db="EMBL/GenBank/DDBJ databases">
        <title>Chaperone-usher fimbriae in a diverse selection of Gallibacterium genomes.</title>
        <authorList>
            <person name="Kudirkiene E."/>
            <person name="Bager R.J."/>
            <person name="Johnson T.J."/>
            <person name="Bojesen A.M."/>
        </authorList>
    </citation>
    <scope>NUCLEOTIDE SEQUENCE [LARGE SCALE GENOMIC DNA]</scope>
    <source>
        <strain evidence="1 4">20558/3kl.</strain>
    </source>
</reference>
<dbReference type="InterPro" id="IPR045865">
    <property type="entry name" value="ACT-like_dom_sf"/>
</dbReference>
<dbReference type="Proteomes" id="UP000030526">
    <property type="component" value="Unassembled WGS sequence"/>
</dbReference>
<keyword evidence="5" id="KW-1185">Reference proteome</keyword>
<dbReference type="EMBL" id="JADION010000033">
    <property type="protein sequence ID" value="MBF4102817.1"/>
    <property type="molecule type" value="Genomic_DNA"/>
</dbReference>
<reference evidence="2" key="2">
    <citation type="submission" date="2020-11" db="EMBL/GenBank/DDBJ databases">
        <title>Gallibacterium anatis 1637, full genome, WGS.</title>
        <authorList>
            <person name="Laishevtcev A.I."/>
            <person name="Yakimova E.A."/>
            <person name="Petkovich D."/>
            <person name="Stepanova T.V."/>
            <person name="Kalendr R.S."/>
            <person name="Rubalsky E.O."/>
            <person name="Zulkarneev E.R."/>
            <person name="Aleshkin A.V."/>
        </authorList>
    </citation>
    <scope>NUCLEOTIDE SEQUENCE</scope>
    <source>
        <strain evidence="2">1637</strain>
    </source>
</reference>
<dbReference type="AlphaFoldDB" id="A0A0A2XP81"/>
<keyword evidence="2" id="KW-0808">Transferase</keyword>
<dbReference type="Proteomes" id="UP001226750">
    <property type="component" value="Chromosome"/>
</dbReference>
<dbReference type="Pfam" id="PF13710">
    <property type="entry name" value="ACT_5"/>
    <property type="match status" value="1"/>
</dbReference>
<evidence type="ECO:0000313" key="2">
    <source>
        <dbReference type="EMBL" id="MBF4102817.1"/>
    </source>
</evidence>
<sequence>MKNYQISISAQWRPETLERILRVVRHRGFVAVDLQSRLENQQIKMELTVQSERALSLLTNQLTKLYGVTDVSVISDEN</sequence>
<evidence type="ECO:0000313" key="4">
    <source>
        <dbReference type="Proteomes" id="UP000030526"/>
    </source>
</evidence>
<dbReference type="EC" id="2.2.1.6" evidence="2"/>
<dbReference type="EMBL" id="JPXS01000018">
    <property type="protein sequence ID" value="KGQ32767.1"/>
    <property type="molecule type" value="Genomic_DNA"/>
</dbReference>